<feature type="region of interest" description="Disordered" evidence="7">
    <location>
        <begin position="553"/>
        <end position="641"/>
    </location>
</feature>
<dbReference type="Pfam" id="PF01437">
    <property type="entry name" value="PSI"/>
    <property type="match status" value="1"/>
</dbReference>
<keyword evidence="3" id="KW-0732">Signal</keyword>
<evidence type="ECO:0000256" key="2">
    <source>
        <dbReference type="ARBA" id="ARBA00022692"/>
    </source>
</evidence>
<gene>
    <name evidence="9" type="ORF">BRAFLDRAFT_83503</name>
</gene>
<organism>
    <name type="scientific">Branchiostoma floridae</name>
    <name type="common">Florida lancelet</name>
    <name type="synonym">Amphioxus</name>
    <dbReference type="NCBI Taxonomy" id="7739"/>
    <lineage>
        <taxon>Eukaryota</taxon>
        <taxon>Metazoa</taxon>
        <taxon>Chordata</taxon>
        <taxon>Cephalochordata</taxon>
        <taxon>Leptocardii</taxon>
        <taxon>Amphioxiformes</taxon>
        <taxon>Branchiostomatidae</taxon>
        <taxon>Branchiostoma</taxon>
    </lineage>
</organism>
<evidence type="ECO:0000256" key="7">
    <source>
        <dbReference type="SAM" id="MobiDB-lite"/>
    </source>
</evidence>
<evidence type="ECO:0000256" key="5">
    <source>
        <dbReference type="ARBA" id="ARBA00023136"/>
    </source>
</evidence>
<keyword evidence="6" id="KW-0325">Glycoprotein</keyword>
<dbReference type="AlphaFoldDB" id="C3YSS1"/>
<keyword evidence="2 8" id="KW-0812">Transmembrane</keyword>
<evidence type="ECO:0000256" key="3">
    <source>
        <dbReference type="ARBA" id="ARBA00022729"/>
    </source>
</evidence>
<dbReference type="PANTHER" id="PTHR13055">
    <property type="entry name" value="TUMOR ENDOTHELIAL MARKER 7 RELATED"/>
    <property type="match status" value="1"/>
</dbReference>
<feature type="transmembrane region" description="Helical" evidence="8">
    <location>
        <begin position="660"/>
        <end position="679"/>
    </location>
</feature>
<dbReference type="InParanoid" id="C3YSS1"/>
<keyword evidence="4 8" id="KW-1133">Transmembrane helix</keyword>
<dbReference type="PANTHER" id="PTHR13055:SF12">
    <property type="entry name" value="LD40707P"/>
    <property type="match status" value="1"/>
</dbReference>
<protein>
    <recommendedName>
        <fullName evidence="10">PSI domain-containing protein</fullName>
    </recommendedName>
</protein>
<evidence type="ECO:0000256" key="8">
    <source>
        <dbReference type="SAM" id="Phobius"/>
    </source>
</evidence>
<sequence length="937" mass="104778">MRPDARALLVYHVETRSCNMFDRVAWESLEPSILSLLPASGLLVPTTWPVRSCRLQYGVWSKRGGLAGTRTRVTPRNTSLVIPERAGWLSGRCSGNEPIFQENVVSAAPSRHNGCHISAGIELITVETRLSDSRFAEFRPVACGCKEQPLFENFHFILYYSTKLHPGDCIKIHSTSGTPVQTQYVKLHQHFAYPFIKRRSPLQSPSRSMRLKHAYYMEVSSGAIKYVLDGEPAGAQECRLSGCNFRNVPEDDGKDKKNPDDTWRGSHTQSFPPDPDTQMLRRETRREYYQPIYVPAYPPGGGFWVDLDPGERWVTVATGLPETEVQDKSIRTTFDFPFYGHPIRNVSIAMEGFLSIGSLLMESMASTQYIAPLMANFDATLDPMSAVRYRDNGSTLTVEWFRVRLEDNVDAGSFTFQVTLCSDGRIIFVYKEVPIPTSRIDDSSYPVRVGISDAYTVDILLLPIANVHRKTVYEYHTLDLQLQKVKTRSAFLLSPLPTCSQFTDCWSCLSGRIGFQCGWCAAVRMCSDGYDRNRQQWVDAGCDQEAVTKKCEEEIMPSETLTPSKPKEPPPPQPLPKALDVSYTGGRDRLEPGLRNGLEAGRRDDLDSDPPLQVVKPKSSRVQNIEKIKDDKSSDKMADAGEPSQVVRRFRSAQALETEVIIGILVAVVIVVVAIAWIIHAYSRRSTPELVVVEVGIEVSLQLSDHICCRSWYNFDTKLSTGLINGVGSVRRGYGAAQHTCALERERGWWQAGPPDWHPSSRLIKEHEEMMFDICNPRISHKQISSNGYPSLGEYPNGSDQGCLGPFSGYPGCVLLLRPVPGYPGFDQGCLGPFSGYPAFGQGCLGHFLDIQDPTRAAWGRFLDIQDASSCSGRFLDIQDSARAAWGRFLDIQDSARATWGRFLDIQDSARATWGRFLDIQDLDRALYDKGTPSGCY</sequence>
<dbReference type="InterPro" id="IPR002165">
    <property type="entry name" value="Plexin_repeat"/>
</dbReference>
<evidence type="ECO:0000256" key="4">
    <source>
        <dbReference type="ARBA" id="ARBA00022989"/>
    </source>
</evidence>
<evidence type="ECO:0008006" key="10">
    <source>
        <dbReference type="Google" id="ProtNLM"/>
    </source>
</evidence>
<dbReference type="eggNOG" id="KOG3848">
    <property type="taxonomic scope" value="Eukaryota"/>
</dbReference>
<reference evidence="9" key="1">
    <citation type="journal article" date="2008" name="Nature">
        <title>The amphioxus genome and the evolution of the chordate karyotype.</title>
        <authorList>
            <consortium name="US DOE Joint Genome Institute (JGI-PGF)"/>
            <person name="Putnam N.H."/>
            <person name="Butts T."/>
            <person name="Ferrier D.E.K."/>
            <person name="Furlong R.F."/>
            <person name="Hellsten U."/>
            <person name="Kawashima T."/>
            <person name="Robinson-Rechavi M."/>
            <person name="Shoguchi E."/>
            <person name="Terry A."/>
            <person name="Yu J.-K."/>
            <person name="Benito-Gutierrez E.L."/>
            <person name="Dubchak I."/>
            <person name="Garcia-Fernandez J."/>
            <person name="Gibson-Brown J.J."/>
            <person name="Grigoriev I.V."/>
            <person name="Horton A.C."/>
            <person name="de Jong P.J."/>
            <person name="Jurka J."/>
            <person name="Kapitonov V.V."/>
            <person name="Kohara Y."/>
            <person name="Kuroki Y."/>
            <person name="Lindquist E."/>
            <person name="Lucas S."/>
            <person name="Osoegawa K."/>
            <person name="Pennacchio L.A."/>
            <person name="Salamov A.A."/>
            <person name="Satou Y."/>
            <person name="Sauka-Spengler T."/>
            <person name="Schmutz J."/>
            <person name="Shin-I T."/>
            <person name="Toyoda A."/>
            <person name="Bronner-Fraser M."/>
            <person name="Fujiyama A."/>
            <person name="Holland L.Z."/>
            <person name="Holland P.W.H."/>
            <person name="Satoh N."/>
            <person name="Rokhsar D.S."/>
        </authorList>
    </citation>
    <scope>NUCLEOTIDE SEQUENCE [LARGE SCALE GENOMIC DNA]</scope>
    <source>
        <strain evidence="9">S238N-H82</strain>
        <tissue evidence="9">Testes</tissue>
    </source>
</reference>
<proteinExistence type="predicted"/>
<feature type="region of interest" description="Disordered" evidence="7">
    <location>
        <begin position="246"/>
        <end position="279"/>
    </location>
</feature>
<feature type="compositionally biased region" description="Basic and acidic residues" evidence="7">
    <location>
        <begin position="248"/>
        <end position="264"/>
    </location>
</feature>
<dbReference type="GO" id="GO:0016020">
    <property type="term" value="C:membrane"/>
    <property type="evidence" value="ECO:0007669"/>
    <property type="project" value="UniProtKB-SubCell"/>
</dbReference>
<evidence type="ECO:0000313" key="9">
    <source>
        <dbReference type="EMBL" id="EEN56772.1"/>
    </source>
</evidence>
<feature type="compositionally biased region" description="Basic and acidic residues" evidence="7">
    <location>
        <begin position="624"/>
        <end position="639"/>
    </location>
</feature>
<evidence type="ECO:0000256" key="6">
    <source>
        <dbReference type="ARBA" id="ARBA00023180"/>
    </source>
</evidence>
<dbReference type="InterPro" id="IPR031152">
    <property type="entry name" value="PLXDC"/>
</dbReference>
<keyword evidence="5 8" id="KW-0472">Membrane</keyword>
<evidence type="ECO:0000256" key="1">
    <source>
        <dbReference type="ARBA" id="ARBA00004479"/>
    </source>
</evidence>
<name>C3YSS1_BRAFL</name>
<comment type="subcellular location">
    <subcellularLocation>
        <location evidence="1">Membrane</location>
        <topology evidence="1">Single-pass type I membrane protein</topology>
    </subcellularLocation>
</comment>
<accession>C3YSS1</accession>
<dbReference type="EMBL" id="GG666549">
    <property type="protein sequence ID" value="EEN56772.1"/>
    <property type="molecule type" value="Genomic_DNA"/>
</dbReference>